<evidence type="ECO:0000313" key="1">
    <source>
        <dbReference type="EMBL" id="CAD2184925.1"/>
    </source>
</evidence>
<dbReference type="OrthoDB" id="25503at2759"/>
<dbReference type="AlphaFoldDB" id="A0A6V7WD57"/>
<gene>
    <name evidence="1" type="ORF">MENT_LOCUS37312</name>
</gene>
<evidence type="ECO:0000313" key="2">
    <source>
        <dbReference type="Proteomes" id="UP000580250"/>
    </source>
</evidence>
<protein>
    <submittedName>
        <fullName evidence="1">Uncharacterized protein</fullName>
    </submittedName>
</protein>
<reference evidence="1 2" key="1">
    <citation type="submission" date="2020-08" db="EMBL/GenBank/DDBJ databases">
        <authorList>
            <person name="Koutsovoulos G."/>
            <person name="Danchin GJ E."/>
        </authorList>
    </citation>
    <scope>NUCLEOTIDE SEQUENCE [LARGE SCALE GENOMIC DNA]</scope>
</reference>
<sequence length="144" mass="16298">MECCEKKCGSVCVKGSGSVKLINEESVEYVKGKDQTVSLIAKNELKNPKDEINYSLFYFEVKFKIEGKKNDKLCIGVKNQENSAVFFNFGDACIRYHMENKDIKKIDVPETFSWNDGDVFGCGIVYPPINKSDGTYPLYHTPSK</sequence>
<name>A0A6V7WD57_MELEN</name>
<organism evidence="1 2">
    <name type="scientific">Meloidogyne enterolobii</name>
    <name type="common">Root-knot nematode worm</name>
    <name type="synonym">Meloidogyne mayaguensis</name>
    <dbReference type="NCBI Taxonomy" id="390850"/>
    <lineage>
        <taxon>Eukaryota</taxon>
        <taxon>Metazoa</taxon>
        <taxon>Ecdysozoa</taxon>
        <taxon>Nematoda</taxon>
        <taxon>Chromadorea</taxon>
        <taxon>Rhabditida</taxon>
        <taxon>Tylenchina</taxon>
        <taxon>Tylenchomorpha</taxon>
        <taxon>Tylenchoidea</taxon>
        <taxon>Meloidogynidae</taxon>
        <taxon>Meloidogyninae</taxon>
        <taxon>Meloidogyne</taxon>
    </lineage>
</organism>
<dbReference type="EMBL" id="CAJEWN010000522">
    <property type="protein sequence ID" value="CAD2184925.1"/>
    <property type="molecule type" value="Genomic_DNA"/>
</dbReference>
<comment type="caution">
    <text evidence="1">The sequence shown here is derived from an EMBL/GenBank/DDBJ whole genome shotgun (WGS) entry which is preliminary data.</text>
</comment>
<proteinExistence type="predicted"/>
<dbReference type="Proteomes" id="UP000580250">
    <property type="component" value="Unassembled WGS sequence"/>
</dbReference>
<accession>A0A6V7WD57</accession>